<dbReference type="Proteomes" id="UP000092840">
    <property type="component" value="Unassembled WGS sequence"/>
</dbReference>
<feature type="chain" id="PRO_5008677076" description="Metal-binding protein" evidence="1">
    <location>
        <begin position="26"/>
        <end position="164"/>
    </location>
</feature>
<evidence type="ECO:0000313" key="4">
    <source>
        <dbReference type="Proteomes" id="UP000092840"/>
    </source>
</evidence>
<evidence type="ECO:0008006" key="6">
    <source>
        <dbReference type="Google" id="ProtNLM"/>
    </source>
</evidence>
<reference evidence="3 4" key="2">
    <citation type="submission" date="2016-06" db="EMBL/GenBank/DDBJ databases">
        <authorList>
            <person name="Rodrigo-Torres L."/>
            <person name="Arahal D.R."/>
        </authorList>
    </citation>
    <scope>NUCLEOTIDE SEQUENCE [LARGE SCALE GENOMIC DNA]</scope>
    <source>
        <strain evidence="3 4">CECT 5116</strain>
    </source>
</reference>
<proteinExistence type="predicted"/>
<keyword evidence="4" id="KW-1185">Reference proteome</keyword>
<dbReference type="InterPro" id="IPR007332">
    <property type="entry name" value="DUF411"/>
</dbReference>
<evidence type="ECO:0000313" key="3">
    <source>
        <dbReference type="EMBL" id="SBT21873.1"/>
    </source>
</evidence>
<protein>
    <recommendedName>
        <fullName evidence="6">Metal-binding protein</fullName>
    </recommendedName>
</protein>
<evidence type="ECO:0000256" key="1">
    <source>
        <dbReference type="SAM" id="SignalP"/>
    </source>
</evidence>
<feature type="signal peptide" evidence="1">
    <location>
        <begin position="1"/>
        <end position="25"/>
    </location>
</feature>
<dbReference type="Proteomes" id="UP000092871">
    <property type="component" value="Unassembled WGS sequence"/>
</dbReference>
<dbReference type="OrthoDB" id="14727at2"/>
<dbReference type="EMBL" id="FLRB01000013">
    <property type="protein sequence ID" value="SBT21873.1"/>
    <property type="molecule type" value="Genomic_DNA"/>
</dbReference>
<dbReference type="RefSeq" id="WP_067038103.1">
    <property type="nucleotide sequence ID" value="NZ_FLRA01000023.1"/>
</dbReference>
<name>A0A1C3JUK0_9GAMM</name>
<evidence type="ECO:0000313" key="2">
    <source>
        <dbReference type="EMBL" id="SBT18918.1"/>
    </source>
</evidence>
<organism evidence="2 5">
    <name type="scientific">Marinomonas gallaica</name>
    <dbReference type="NCBI Taxonomy" id="1806667"/>
    <lineage>
        <taxon>Bacteria</taxon>
        <taxon>Pseudomonadati</taxon>
        <taxon>Pseudomonadota</taxon>
        <taxon>Gammaproteobacteria</taxon>
        <taxon>Oceanospirillales</taxon>
        <taxon>Oceanospirillaceae</taxon>
        <taxon>Marinomonas</taxon>
    </lineage>
</organism>
<evidence type="ECO:0000313" key="5">
    <source>
        <dbReference type="Proteomes" id="UP000092871"/>
    </source>
</evidence>
<dbReference type="EMBL" id="FLRA01000023">
    <property type="protein sequence ID" value="SBT18918.1"/>
    <property type="molecule type" value="Genomic_DNA"/>
</dbReference>
<dbReference type="AlphaFoldDB" id="A0A1C3JUK0"/>
<gene>
    <name evidence="2" type="ORF">MGA5115_03079</name>
    <name evidence="3" type="ORF">MGA5116_02483</name>
</gene>
<dbReference type="Pfam" id="PF04214">
    <property type="entry name" value="DUF411"/>
    <property type="match status" value="1"/>
</dbReference>
<keyword evidence="1" id="KW-0732">Signal</keyword>
<accession>A0A1C3JUK0</accession>
<reference evidence="2 5" key="1">
    <citation type="submission" date="2016-06" db="EMBL/GenBank/DDBJ databases">
        <authorList>
            <person name="Kjaerup R.B."/>
            <person name="Dalgaard T.S."/>
            <person name="Juul-Madsen H.R."/>
        </authorList>
    </citation>
    <scope>NUCLEOTIDE SEQUENCE [LARGE SCALE GENOMIC DNA]</scope>
    <source>
        <strain evidence="2 5">CECT 5115</strain>
    </source>
</reference>
<sequence length="164" mass="17799">MINRTSILTTLLSLNISLFAGGAIAASDTSVVQKVIDVHKSPTCGCCTGWVEHMKENGYKTLLHHSSNLTEIKNRSGVPANARSCHTAISKEGFIFEGHIPAKFVTQFLENPPEGARGLIVPAMPVGSPGMEYNNQFMSYSVLLLNEDGSVSPYAEIDQPEDQY</sequence>